<dbReference type="AlphaFoldDB" id="A0A5D4T7Q2"/>
<organism evidence="3 4">
    <name type="scientific">Sutcliffiella horikoshii</name>
    <dbReference type="NCBI Taxonomy" id="79883"/>
    <lineage>
        <taxon>Bacteria</taxon>
        <taxon>Bacillati</taxon>
        <taxon>Bacillota</taxon>
        <taxon>Bacilli</taxon>
        <taxon>Bacillales</taxon>
        <taxon>Bacillaceae</taxon>
        <taxon>Sutcliffiella</taxon>
    </lineage>
</organism>
<evidence type="ECO:0000256" key="1">
    <source>
        <dbReference type="SAM" id="MobiDB-lite"/>
    </source>
</evidence>
<dbReference type="Proteomes" id="UP000324517">
    <property type="component" value="Unassembled WGS sequence"/>
</dbReference>
<dbReference type="OrthoDB" id="9982855at2"/>
<accession>A0A5D4T7Q2</accession>
<evidence type="ECO:0008006" key="5">
    <source>
        <dbReference type="Google" id="ProtNLM"/>
    </source>
</evidence>
<feature type="signal peptide" evidence="2">
    <location>
        <begin position="1"/>
        <end position="18"/>
    </location>
</feature>
<reference evidence="3 4" key="1">
    <citation type="submission" date="2019-08" db="EMBL/GenBank/DDBJ databases">
        <title>Bacillus genomes from the desert of Cuatro Cienegas, Coahuila.</title>
        <authorList>
            <person name="Olmedo-Alvarez G."/>
        </authorList>
    </citation>
    <scope>NUCLEOTIDE SEQUENCE [LARGE SCALE GENOMIC DNA]</scope>
    <source>
        <strain evidence="3 4">CH98b_3T</strain>
    </source>
</reference>
<evidence type="ECO:0000313" key="3">
    <source>
        <dbReference type="EMBL" id="TYS71309.1"/>
    </source>
</evidence>
<proteinExistence type="predicted"/>
<gene>
    <name evidence="3" type="ORF">FZC75_14910</name>
</gene>
<feature type="chain" id="PRO_5039064521" description="Lipoprotein" evidence="2">
    <location>
        <begin position="19"/>
        <end position="60"/>
    </location>
</feature>
<feature type="compositionally biased region" description="Basic and acidic residues" evidence="1">
    <location>
        <begin position="50"/>
        <end position="60"/>
    </location>
</feature>
<protein>
    <recommendedName>
        <fullName evidence="5">Lipoprotein</fullName>
    </recommendedName>
</protein>
<name>A0A5D4T7Q2_9BACI</name>
<dbReference type="EMBL" id="VTET01000007">
    <property type="protein sequence ID" value="TYS71309.1"/>
    <property type="molecule type" value="Genomic_DNA"/>
</dbReference>
<keyword evidence="2" id="KW-0732">Signal</keyword>
<evidence type="ECO:0000313" key="4">
    <source>
        <dbReference type="Proteomes" id="UP000324517"/>
    </source>
</evidence>
<comment type="caution">
    <text evidence="3">The sequence shown here is derived from an EMBL/GenBank/DDBJ whole genome shotgun (WGS) entry which is preliminary data.</text>
</comment>
<evidence type="ECO:0000256" key="2">
    <source>
        <dbReference type="SAM" id="SignalP"/>
    </source>
</evidence>
<dbReference type="PROSITE" id="PS51257">
    <property type="entry name" value="PROKAR_LIPOPROTEIN"/>
    <property type="match status" value="1"/>
</dbReference>
<sequence>MKKLVTAFCLLTFLTACSSGSESTEEIIIVDNPSTSNNTEENVKDGTLYTKKDEDEKNNE</sequence>
<feature type="region of interest" description="Disordered" evidence="1">
    <location>
        <begin position="32"/>
        <end position="60"/>
    </location>
</feature>
<dbReference type="RefSeq" id="WP_148979859.1">
    <property type="nucleotide sequence ID" value="NZ_JBNILM010000005.1"/>
</dbReference>